<proteinExistence type="inferred from homology"/>
<feature type="region of interest" description="Disordered" evidence="3">
    <location>
        <begin position="254"/>
        <end position="307"/>
    </location>
</feature>
<feature type="compositionally biased region" description="Polar residues" evidence="3">
    <location>
        <begin position="115"/>
        <end position="131"/>
    </location>
</feature>
<dbReference type="Proteomes" id="UP000015101">
    <property type="component" value="Unassembled WGS sequence"/>
</dbReference>
<evidence type="ECO:0000313" key="7">
    <source>
        <dbReference type="Proteomes" id="UP000015101"/>
    </source>
</evidence>
<dbReference type="eggNOG" id="KOG3591">
    <property type="taxonomic scope" value="Eukaryota"/>
</dbReference>
<dbReference type="OMA" id="FEPENVH"/>
<dbReference type="STRING" id="6412.T1F2B5"/>
<dbReference type="KEGG" id="hro:HELRODRAFT_169784"/>
<dbReference type="RefSeq" id="XP_009013850.1">
    <property type="nucleotide sequence ID" value="XM_009015602.1"/>
</dbReference>
<dbReference type="EnsemblMetazoa" id="HelroT169784">
    <property type="protein sequence ID" value="HelroP169784"/>
    <property type="gene ID" value="HelroG169784"/>
</dbReference>
<dbReference type="EMBL" id="AMQM01003389">
    <property type="status" value="NOT_ANNOTATED_CDS"/>
    <property type="molecule type" value="Genomic_DNA"/>
</dbReference>
<evidence type="ECO:0000256" key="1">
    <source>
        <dbReference type="PROSITE-ProRule" id="PRU00285"/>
    </source>
</evidence>
<dbReference type="GO" id="GO:0051082">
    <property type="term" value="F:unfolded protein binding"/>
    <property type="evidence" value="ECO:0000318"/>
    <property type="project" value="GO_Central"/>
</dbReference>
<dbReference type="GO" id="GO:0005634">
    <property type="term" value="C:nucleus"/>
    <property type="evidence" value="ECO:0000318"/>
    <property type="project" value="GO_Central"/>
</dbReference>
<evidence type="ECO:0000256" key="3">
    <source>
        <dbReference type="SAM" id="MobiDB-lite"/>
    </source>
</evidence>
<evidence type="ECO:0000313" key="5">
    <source>
        <dbReference type="EMBL" id="ESO08061.1"/>
    </source>
</evidence>
<dbReference type="PANTHER" id="PTHR45640:SF26">
    <property type="entry name" value="RE23625P"/>
    <property type="match status" value="1"/>
</dbReference>
<reference evidence="5 7" key="2">
    <citation type="journal article" date="2013" name="Nature">
        <title>Insights into bilaterian evolution from three spiralian genomes.</title>
        <authorList>
            <person name="Simakov O."/>
            <person name="Marletaz F."/>
            <person name="Cho S.J."/>
            <person name="Edsinger-Gonzales E."/>
            <person name="Havlak P."/>
            <person name="Hellsten U."/>
            <person name="Kuo D.H."/>
            <person name="Larsson T."/>
            <person name="Lv J."/>
            <person name="Arendt D."/>
            <person name="Savage R."/>
            <person name="Osoegawa K."/>
            <person name="de Jong P."/>
            <person name="Grimwood J."/>
            <person name="Chapman J.A."/>
            <person name="Shapiro H."/>
            <person name="Aerts A."/>
            <person name="Otillar R.P."/>
            <person name="Terry A.Y."/>
            <person name="Boore J.L."/>
            <person name="Grigoriev I.V."/>
            <person name="Lindberg D.R."/>
            <person name="Seaver E.C."/>
            <person name="Weisblat D.A."/>
            <person name="Putnam N.H."/>
            <person name="Rokhsar D.S."/>
        </authorList>
    </citation>
    <scope>NUCLEOTIDE SEQUENCE</scope>
</reference>
<dbReference type="Gene3D" id="2.60.40.790">
    <property type="match status" value="2"/>
</dbReference>
<accession>T1F2B5</accession>
<comment type="similarity">
    <text evidence="1 2">Belongs to the small heat shock protein (HSP20) family.</text>
</comment>
<gene>
    <name evidence="6" type="primary">20202965</name>
    <name evidence="5" type="ORF">HELRODRAFT_169784</name>
</gene>
<dbReference type="InterPro" id="IPR002068">
    <property type="entry name" value="A-crystallin/Hsp20_dom"/>
</dbReference>
<evidence type="ECO:0000256" key="2">
    <source>
        <dbReference type="RuleBase" id="RU003616"/>
    </source>
</evidence>
<dbReference type="CDD" id="cd06526">
    <property type="entry name" value="metazoan_ACD"/>
    <property type="match status" value="1"/>
</dbReference>
<reference evidence="6" key="3">
    <citation type="submission" date="2015-06" db="UniProtKB">
        <authorList>
            <consortium name="EnsemblMetazoa"/>
        </authorList>
    </citation>
    <scope>IDENTIFICATION</scope>
</reference>
<feature type="compositionally biased region" description="Polar residues" evidence="3">
    <location>
        <begin position="88"/>
        <end position="107"/>
    </location>
</feature>
<feature type="region of interest" description="Disordered" evidence="3">
    <location>
        <begin position="1"/>
        <end position="131"/>
    </location>
</feature>
<dbReference type="PANTHER" id="PTHR45640">
    <property type="entry name" value="HEAT SHOCK PROTEIN HSP-12.2-RELATED"/>
    <property type="match status" value="1"/>
</dbReference>
<evidence type="ECO:0000259" key="4">
    <source>
        <dbReference type="PROSITE" id="PS01031"/>
    </source>
</evidence>
<name>T1F2B5_HELRO</name>
<dbReference type="InParanoid" id="T1F2B5"/>
<dbReference type="CTD" id="20202965"/>
<sequence>MESTSSPHHNGGQTETAQHPPPQQMLGHMVPVVHDALTFDDRQTQRMKEMEKFVNDEAKRRKREWEKDVERMREEFLHLQPSDETKSDSGGNSCTNSPSHYQLTQIQKHSRHSSGEQQANGGITSTPSNTSLTKVGFIRKDDDLIAKRRGSTDVLDSKKMKTLFMEYPGSGLRYKLRFDVSDFEPENVHVTADNSRITVKATKQVKCNETGDPVEKEFERKIEKPAGVDHTKLKSCLTTDGILIIEAPLPPKSLGLRKTTSNHASPSRAQQSNATLTNTAAVSSSVSIRSGSPPATPTNCSSPFKREKRGQVYFHNDEDSASGGRRKMTLVLDIGLAFGAKEITILIIKDNRIRVKARHEERTPEKLVKNKFTKEFELSERIETYSLRAGLTTDGKLIVKALGKGHCDGLNKVSAGELVAEEINCLMDNNACNVLDLSSFPPTTPQLIASSYNGSV</sequence>
<dbReference type="AlphaFoldDB" id="T1F2B5"/>
<protein>
    <recommendedName>
        <fullName evidence="4">SHSP domain-containing protein</fullName>
    </recommendedName>
</protein>
<feature type="compositionally biased region" description="Polar residues" evidence="3">
    <location>
        <begin position="1"/>
        <end position="17"/>
    </location>
</feature>
<feature type="compositionally biased region" description="Basic and acidic residues" evidence="3">
    <location>
        <begin position="37"/>
        <end position="87"/>
    </location>
</feature>
<dbReference type="GO" id="GO:0009408">
    <property type="term" value="P:response to heat"/>
    <property type="evidence" value="ECO:0000318"/>
    <property type="project" value="GO_Central"/>
</dbReference>
<dbReference type="GO" id="GO:0005737">
    <property type="term" value="C:cytoplasm"/>
    <property type="evidence" value="ECO:0000318"/>
    <property type="project" value="GO_Central"/>
</dbReference>
<dbReference type="GeneID" id="20202965"/>
<dbReference type="GO" id="GO:0042026">
    <property type="term" value="P:protein refolding"/>
    <property type="evidence" value="ECO:0000318"/>
    <property type="project" value="GO_Central"/>
</dbReference>
<feature type="compositionally biased region" description="Low complexity" evidence="3">
    <location>
        <begin position="283"/>
        <end position="292"/>
    </location>
</feature>
<organism evidence="6 7">
    <name type="scientific">Helobdella robusta</name>
    <name type="common">Californian leech</name>
    <dbReference type="NCBI Taxonomy" id="6412"/>
    <lineage>
        <taxon>Eukaryota</taxon>
        <taxon>Metazoa</taxon>
        <taxon>Spiralia</taxon>
        <taxon>Lophotrochozoa</taxon>
        <taxon>Annelida</taxon>
        <taxon>Clitellata</taxon>
        <taxon>Hirudinea</taxon>
        <taxon>Rhynchobdellida</taxon>
        <taxon>Glossiphoniidae</taxon>
        <taxon>Helobdella</taxon>
    </lineage>
</organism>
<dbReference type="OrthoDB" id="10060792at2759"/>
<dbReference type="SUPFAM" id="SSF49764">
    <property type="entry name" value="HSP20-like chaperones"/>
    <property type="match status" value="1"/>
</dbReference>
<reference evidence="7" key="1">
    <citation type="submission" date="2012-12" db="EMBL/GenBank/DDBJ databases">
        <authorList>
            <person name="Hellsten U."/>
            <person name="Grimwood J."/>
            <person name="Chapman J.A."/>
            <person name="Shapiro H."/>
            <person name="Aerts A."/>
            <person name="Otillar R.P."/>
            <person name="Terry A.Y."/>
            <person name="Boore J.L."/>
            <person name="Simakov O."/>
            <person name="Marletaz F."/>
            <person name="Cho S.-J."/>
            <person name="Edsinger-Gonzales E."/>
            <person name="Havlak P."/>
            <person name="Kuo D.-H."/>
            <person name="Larsson T."/>
            <person name="Lv J."/>
            <person name="Arendt D."/>
            <person name="Savage R."/>
            <person name="Osoegawa K."/>
            <person name="de Jong P."/>
            <person name="Lindberg D.R."/>
            <person name="Seaver E.C."/>
            <person name="Weisblat D.A."/>
            <person name="Putnam N.H."/>
            <person name="Grigoriev I.V."/>
            <person name="Rokhsar D.S."/>
        </authorList>
    </citation>
    <scope>NUCLEOTIDE SEQUENCE</scope>
</reference>
<dbReference type="PROSITE" id="PS01031">
    <property type="entry name" value="SHSP"/>
    <property type="match status" value="1"/>
</dbReference>
<dbReference type="HOGENOM" id="CLU_683786_0_0_1"/>
<dbReference type="InterPro" id="IPR008978">
    <property type="entry name" value="HSP20-like_chaperone"/>
</dbReference>
<dbReference type="InterPro" id="IPR001436">
    <property type="entry name" value="Alpha-crystallin/sHSP_animal"/>
</dbReference>
<dbReference type="Pfam" id="PF00011">
    <property type="entry name" value="HSP20"/>
    <property type="match status" value="1"/>
</dbReference>
<evidence type="ECO:0000313" key="6">
    <source>
        <dbReference type="EnsemblMetazoa" id="HelroP169784"/>
    </source>
</evidence>
<dbReference type="EMBL" id="KB096134">
    <property type="protein sequence ID" value="ESO08061.1"/>
    <property type="molecule type" value="Genomic_DNA"/>
</dbReference>
<feature type="compositionally biased region" description="Polar residues" evidence="3">
    <location>
        <begin position="258"/>
        <end position="282"/>
    </location>
</feature>
<feature type="domain" description="SHSP" evidence="4">
    <location>
        <begin position="155"/>
        <end position="265"/>
    </location>
</feature>
<keyword evidence="7" id="KW-1185">Reference proteome</keyword>